<keyword evidence="2" id="KW-1185">Reference proteome</keyword>
<name>A0A377PWW9_9HELI</name>
<protein>
    <submittedName>
        <fullName evidence="1">Uncharacterized protein</fullName>
    </submittedName>
</protein>
<dbReference type="AlphaFoldDB" id="A0A377PWW9"/>
<dbReference type="RefSeq" id="WP_324737027.1">
    <property type="nucleotide sequence ID" value="NZ_FZML01000024.1"/>
</dbReference>
<accession>A0A377PWW9</accession>
<reference evidence="1 2" key="1">
    <citation type="submission" date="2018-06" db="EMBL/GenBank/DDBJ databases">
        <authorList>
            <consortium name="Pathogen Informatics"/>
            <person name="Doyle S."/>
        </authorList>
    </citation>
    <scope>NUCLEOTIDE SEQUENCE [LARGE SCALE GENOMIC DNA]</scope>
    <source>
        <strain evidence="1 2">NCTC12714</strain>
    </source>
</reference>
<proteinExistence type="predicted"/>
<organism evidence="1 2">
    <name type="scientific">Helicobacter muridarum</name>
    <dbReference type="NCBI Taxonomy" id="216"/>
    <lineage>
        <taxon>Bacteria</taxon>
        <taxon>Pseudomonadati</taxon>
        <taxon>Campylobacterota</taxon>
        <taxon>Epsilonproteobacteria</taxon>
        <taxon>Campylobacterales</taxon>
        <taxon>Helicobacteraceae</taxon>
        <taxon>Helicobacter</taxon>
    </lineage>
</organism>
<dbReference type="Proteomes" id="UP000255139">
    <property type="component" value="Unassembled WGS sequence"/>
</dbReference>
<dbReference type="EMBL" id="UGJE01000002">
    <property type="protein sequence ID" value="STQ86912.1"/>
    <property type="molecule type" value="Genomic_DNA"/>
</dbReference>
<gene>
    <name evidence="1" type="ORF">NCTC12714_01723</name>
</gene>
<evidence type="ECO:0000313" key="2">
    <source>
        <dbReference type="Proteomes" id="UP000255139"/>
    </source>
</evidence>
<dbReference type="PROSITE" id="PS51318">
    <property type="entry name" value="TAT"/>
    <property type="match status" value="1"/>
</dbReference>
<evidence type="ECO:0000313" key="1">
    <source>
        <dbReference type="EMBL" id="STQ86912.1"/>
    </source>
</evidence>
<sequence length="97" mass="10322">MQDKSAKSLARRDFLKTSAKLSVMGSVVGLGGFALSACSEDSKNSAFTNNLQKTQNIQGDTMKSTLTPKAQQNFEKLFGDPSASGLAQSDPDFLAIM</sequence>
<dbReference type="InterPro" id="IPR006311">
    <property type="entry name" value="TAT_signal"/>
</dbReference>